<organism evidence="2">
    <name type="scientific">Arundo donax</name>
    <name type="common">Giant reed</name>
    <name type="synonym">Donax arundinaceus</name>
    <dbReference type="NCBI Taxonomy" id="35708"/>
    <lineage>
        <taxon>Eukaryota</taxon>
        <taxon>Viridiplantae</taxon>
        <taxon>Streptophyta</taxon>
        <taxon>Embryophyta</taxon>
        <taxon>Tracheophyta</taxon>
        <taxon>Spermatophyta</taxon>
        <taxon>Magnoliopsida</taxon>
        <taxon>Liliopsida</taxon>
        <taxon>Poales</taxon>
        <taxon>Poaceae</taxon>
        <taxon>PACMAD clade</taxon>
        <taxon>Arundinoideae</taxon>
        <taxon>Arundineae</taxon>
        <taxon>Arundo</taxon>
    </lineage>
</organism>
<feature type="region of interest" description="Disordered" evidence="1">
    <location>
        <begin position="1"/>
        <end position="43"/>
    </location>
</feature>
<reference evidence="2" key="2">
    <citation type="journal article" date="2015" name="Data Brief">
        <title>Shoot transcriptome of the giant reed, Arundo donax.</title>
        <authorList>
            <person name="Barrero R.A."/>
            <person name="Guerrero F.D."/>
            <person name="Moolhuijzen P."/>
            <person name="Goolsby J.A."/>
            <person name="Tidwell J."/>
            <person name="Bellgard S.E."/>
            <person name="Bellgard M.I."/>
        </authorList>
    </citation>
    <scope>NUCLEOTIDE SEQUENCE</scope>
    <source>
        <tissue evidence="2">Shoot tissue taken approximately 20 cm above the soil surface</tissue>
    </source>
</reference>
<dbReference type="AlphaFoldDB" id="A0A0A9FT45"/>
<accession>A0A0A9FT45</accession>
<evidence type="ECO:0000313" key="2">
    <source>
        <dbReference type="EMBL" id="JAE16020.1"/>
    </source>
</evidence>
<protein>
    <submittedName>
        <fullName evidence="2">Uncharacterized protein</fullName>
    </submittedName>
</protein>
<reference evidence="2" key="1">
    <citation type="submission" date="2014-09" db="EMBL/GenBank/DDBJ databases">
        <authorList>
            <person name="Magalhaes I.L.F."/>
            <person name="Oliveira U."/>
            <person name="Santos F.R."/>
            <person name="Vidigal T.H.D.A."/>
            <person name="Brescovit A.D."/>
            <person name="Santos A.J."/>
        </authorList>
    </citation>
    <scope>NUCLEOTIDE SEQUENCE</scope>
    <source>
        <tissue evidence="2">Shoot tissue taken approximately 20 cm above the soil surface</tissue>
    </source>
</reference>
<sequence>MKLAVTVGSGSGTPTTPSTPGTPSAPGTPNTPTAPTPSGAPTRMQVGPALAVAAGVLVKLALF</sequence>
<evidence type="ECO:0000256" key="1">
    <source>
        <dbReference type="SAM" id="MobiDB-lite"/>
    </source>
</evidence>
<proteinExistence type="predicted"/>
<feature type="compositionally biased region" description="Low complexity" evidence="1">
    <location>
        <begin position="12"/>
        <end position="43"/>
    </location>
</feature>
<name>A0A0A9FT45_ARUDO</name>
<dbReference type="EMBL" id="GBRH01181876">
    <property type="protein sequence ID" value="JAE16020.1"/>
    <property type="molecule type" value="Transcribed_RNA"/>
</dbReference>